<accession>A0ACC2WU20</accession>
<sequence>MQSFTVQPLLVDPFLQRDLLDFGNAALQHPSHGDTKVFISCVVGYSNNLYVGSSDGQILWYTIDSGSRHANSSIQGLEHKTAGFTLRNKHTLSPRRPIEKILLAPKVGKAIILSDQTLTFLALPTLETLTTNPIPPLRNISYVTLDDQEIAWKPEEEELAQAQAHGGNVAGVGVKGLDIGMCVVRRKAIGLYRLGAKLVFLRDVPVPETPTQAVRSNATLCISDSSKYGIVDLLGPHLLEVLPISQASPDAPADVNPAIAVLPGEPEFLFASFTGEESGSMGVFVNREGDPVRGTMSWESHPRSIGEKSRFKLLETAETDCILAYNGTVIEGDSVIALCRDNALRVHSIADITSGYDNAPQRISLLPDSSEAGDRHSLPLGMSINPYGVVVPNPKRDAIMTMVNWKVKSEQPAKEDELDRDATEQQAPLQPSSNETRSISSASAFSPPATPESTPASELTSHVRSTSSTTSLSIIETLIWTSDTVKVLASDSWVVKANNILHEGTPEASERVSKIVEEERKKAKRGEVDGDRAAHTADMRFMYARLAYIRLRAALFDDAGSLFQKSKLDPRFVVSLFPKYAGRSIPDDQELVIWRGLLHDLTEVRWIDEIVKKKVSEIYGIDDSAAADQQSTEVQQISEQLLNHAVRMFLDYLRKTRHSRRKSGSGSQHSSAGNDTTKEILIDQAIDTCLCKILAEQGEIQELLSILDGNHTCLLNELEPFIDAKKQPGLLAHVMLMLGNQARVLEIVTSMVDEGIQSPQIPDPIQHVEAVLRQTQDVSLIRKYGLWLATQDPEKALRILTGQGLATRIKFDDRALLAELRPINQEAANRYLEHTVVRKRSPDKTLHNALLEYYLDQAEVFLADDGVMYHFTEICEHPHQASLCTGIEINLTYPPDDEYVKTRPGITYCQYIAETAYDSPAKTLRMKTILFLQGSPFYDLVEAEKRLQGIDKLFYEKAIVYGRLERHEKALQLLAIRMRDSVSAETYCSQGGVVVPPKIARAIGNRMHDLEPWVALGEVGRRRKGTIEGEQRERLVMALLKVYMEDGSQAKNQTRALLNAQALHLDTIEVIDMVPPDWSVASMSDFFTRAMKRQLHDRATWRIIKAISAGQSSAIAEEYARTVGTQPPRVELRPADSPSGYTLPDEGSIAATEYGSMHEKSPVHRPQQSPAQGEKEIQVKTETSKERNSPVVDLTRGVDESDLSSN</sequence>
<evidence type="ECO:0000313" key="1">
    <source>
        <dbReference type="EMBL" id="KAJ9115270.1"/>
    </source>
</evidence>
<reference evidence="1" key="1">
    <citation type="submission" date="2023-04" db="EMBL/GenBank/DDBJ databases">
        <title>Draft Genome sequencing of Naganishia species isolated from polar environments using Oxford Nanopore Technology.</title>
        <authorList>
            <person name="Leo P."/>
            <person name="Venkateswaran K."/>
        </authorList>
    </citation>
    <scope>NUCLEOTIDE SEQUENCE</scope>
    <source>
        <strain evidence="1">MNA-CCFEE 5262</strain>
    </source>
</reference>
<protein>
    <submittedName>
        <fullName evidence="1">Uncharacterized protein</fullName>
    </submittedName>
</protein>
<proteinExistence type="predicted"/>
<gene>
    <name evidence="1" type="ORF">QFC20_001137</name>
</gene>
<dbReference type="EMBL" id="JASBWS010000006">
    <property type="protein sequence ID" value="KAJ9115270.1"/>
    <property type="molecule type" value="Genomic_DNA"/>
</dbReference>
<evidence type="ECO:0000313" key="2">
    <source>
        <dbReference type="Proteomes" id="UP001230649"/>
    </source>
</evidence>
<comment type="caution">
    <text evidence="1">The sequence shown here is derived from an EMBL/GenBank/DDBJ whole genome shotgun (WGS) entry which is preliminary data.</text>
</comment>
<keyword evidence="2" id="KW-1185">Reference proteome</keyword>
<dbReference type="Proteomes" id="UP001230649">
    <property type="component" value="Unassembled WGS sequence"/>
</dbReference>
<organism evidence="1 2">
    <name type="scientific">Naganishia adeliensis</name>
    <dbReference type="NCBI Taxonomy" id="92952"/>
    <lineage>
        <taxon>Eukaryota</taxon>
        <taxon>Fungi</taxon>
        <taxon>Dikarya</taxon>
        <taxon>Basidiomycota</taxon>
        <taxon>Agaricomycotina</taxon>
        <taxon>Tremellomycetes</taxon>
        <taxon>Filobasidiales</taxon>
        <taxon>Filobasidiaceae</taxon>
        <taxon>Naganishia</taxon>
    </lineage>
</organism>
<name>A0ACC2WU20_9TREE</name>